<reference evidence="1 2" key="1">
    <citation type="submission" date="2015-08" db="EMBL/GenBank/DDBJ databases">
        <title>Genome sequencing of Penicillium nordicum.</title>
        <authorList>
            <person name="Nguyen H.D."/>
            <person name="Seifert K.A."/>
        </authorList>
    </citation>
    <scope>NUCLEOTIDE SEQUENCE [LARGE SCALE GENOMIC DNA]</scope>
    <source>
        <strain evidence="1 2">DAOMC 185683</strain>
    </source>
</reference>
<sequence length="110" mass="12527">MELRKGGGLGVMLGELRTLLVWNYYPVKQYNRAYIHTYTVYTCSALKAGLRVCGYKIKALLFVYIPDNSYFCVKDAICYFPPSSTHVTMEHPPNPTTSVCLPCVIFFFLP</sequence>
<dbReference type="Proteomes" id="UP000037696">
    <property type="component" value="Unassembled WGS sequence"/>
</dbReference>
<evidence type="ECO:0000313" key="1">
    <source>
        <dbReference type="EMBL" id="KOS41802.1"/>
    </source>
</evidence>
<evidence type="ECO:0000313" key="2">
    <source>
        <dbReference type="Proteomes" id="UP000037696"/>
    </source>
</evidence>
<keyword evidence="2" id="KW-1185">Reference proteome</keyword>
<dbReference type="EMBL" id="LHQQ01000121">
    <property type="protein sequence ID" value="KOS41802.1"/>
    <property type="molecule type" value="Genomic_DNA"/>
</dbReference>
<proteinExistence type="predicted"/>
<gene>
    <name evidence="1" type="ORF">ACN38_g7316</name>
</gene>
<accession>A0A0M9WEL0</accession>
<organism evidence="1 2">
    <name type="scientific">Penicillium nordicum</name>
    <dbReference type="NCBI Taxonomy" id="229535"/>
    <lineage>
        <taxon>Eukaryota</taxon>
        <taxon>Fungi</taxon>
        <taxon>Dikarya</taxon>
        <taxon>Ascomycota</taxon>
        <taxon>Pezizomycotina</taxon>
        <taxon>Eurotiomycetes</taxon>
        <taxon>Eurotiomycetidae</taxon>
        <taxon>Eurotiales</taxon>
        <taxon>Aspergillaceae</taxon>
        <taxon>Penicillium</taxon>
    </lineage>
</organism>
<comment type="caution">
    <text evidence="1">The sequence shown here is derived from an EMBL/GenBank/DDBJ whole genome shotgun (WGS) entry which is preliminary data.</text>
</comment>
<dbReference type="AlphaFoldDB" id="A0A0M9WEL0"/>
<protein>
    <submittedName>
        <fullName evidence="1">Uncharacterized protein</fullName>
    </submittedName>
</protein>
<name>A0A0M9WEL0_9EURO</name>